<proteinExistence type="predicted"/>
<sequence>MIDQTESLVLPQVSADITDVEVFRTNVVKLSEAARLVDLLTAYFPDCSFNFDLADCDKILRAKGKYIDYYKSSVMDLVTAAGYKIEILPE</sequence>
<name>A0ABT8R6K6_9BACT</name>
<dbReference type="EMBL" id="JAUKPO010000005">
    <property type="protein sequence ID" value="MDO1446903.1"/>
    <property type="molecule type" value="Genomic_DNA"/>
</dbReference>
<evidence type="ECO:0000313" key="1">
    <source>
        <dbReference type="EMBL" id="MDO1446903.1"/>
    </source>
</evidence>
<protein>
    <submittedName>
        <fullName evidence="1">Uncharacterized protein</fullName>
    </submittedName>
</protein>
<dbReference type="Proteomes" id="UP001168528">
    <property type="component" value="Unassembled WGS sequence"/>
</dbReference>
<keyword evidence="2" id="KW-1185">Reference proteome</keyword>
<evidence type="ECO:0000313" key="2">
    <source>
        <dbReference type="Proteomes" id="UP001168528"/>
    </source>
</evidence>
<gene>
    <name evidence="1" type="ORF">Q0590_11600</name>
</gene>
<dbReference type="RefSeq" id="WP_302037707.1">
    <property type="nucleotide sequence ID" value="NZ_JAUKPO010000005.1"/>
</dbReference>
<comment type="caution">
    <text evidence="1">The sequence shown here is derived from an EMBL/GenBank/DDBJ whole genome shotgun (WGS) entry which is preliminary data.</text>
</comment>
<reference evidence="1" key="1">
    <citation type="submission" date="2023-07" db="EMBL/GenBank/DDBJ databases">
        <title>The genome sequence of Rhodocytophaga aerolata KACC 12507.</title>
        <authorList>
            <person name="Zhang X."/>
        </authorList>
    </citation>
    <scope>NUCLEOTIDE SEQUENCE</scope>
    <source>
        <strain evidence="1">KACC 12507</strain>
    </source>
</reference>
<organism evidence="1 2">
    <name type="scientific">Rhodocytophaga aerolata</name>
    <dbReference type="NCBI Taxonomy" id="455078"/>
    <lineage>
        <taxon>Bacteria</taxon>
        <taxon>Pseudomonadati</taxon>
        <taxon>Bacteroidota</taxon>
        <taxon>Cytophagia</taxon>
        <taxon>Cytophagales</taxon>
        <taxon>Rhodocytophagaceae</taxon>
        <taxon>Rhodocytophaga</taxon>
    </lineage>
</organism>
<accession>A0ABT8R6K6</accession>